<sequence>MKKTLLVLSLIFFQSAFCQLIEKVNSPIKKESLDSNKPYFIISPKSFYGTFSVQLNLEQLEEIKIIITDLNNNTLIEKKLGKLKKYFSKMSMEDFAMGKYIFYVKNEKSEVLFQTEIENLQNN</sequence>
<evidence type="ECO:0008006" key="4">
    <source>
        <dbReference type="Google" id="ProtNLM"/>
    </source>
</evidence>
<name>A0A2H3K956_9FLAO</name>
<feature type="signal peptide" evidence="1">
    <location>
        <begin position="1"/>
        <end position="18"/>
    </location>
</feature>
<evidence type="ECO:0000256" key="1">
    <source>
        <dbReference type="SAM" id="SignalP"/>
    </source>
</evidence>
<accession>A0A2H3K956</accession>
<dbReference type="RefSeq" id="WP_097554734.1">
    <property type="nucleotide sequence ID" value="NZ_PCMW01000088.1"/>
</dbReference>
<gene>
    <name evidence="2" type="ORF">B0A77_13170</name>
</gene>
<dbReference type="EMBL" id="PCMW01000088">
    <property type="protein sequence ID" value="PDS22511.1"/>
    <property type="molecule type" value="Genomic_DNA"/>
</dbReference>
<protein>
    <recommendedName>
        <fullName evidence="4">Secretion system C-terminal sorting domain-containing protein</fullName>
    </recommendedName>
</protein>
<reference evidence="2 3" key="1">
    <citation type="submission" date="2017-09" db="EMBL/GenBank/DDBJ databases">
        <title>Whole genomes of Flavobacteriaceae.</title>
        <authorList>
            <person name="Stine C."/>
            <person name="Li C."/>
            <person name="Tadesse D."/>
        </authorList>
    </citation>
    <scope>NUCLEOTIDE SEQUENCE [LARGE SCALE GENOMIC DNA]</scope>
    <source>
        <strain evidence="2 3">ATCC 35036</strain>
    </source>
</reference>
<dbReference type="AlphaFoldDB" id="A0A2H3K956"/>
<proteinExistence type="predicted"/>
<keyword evidence="1" id="KW-0732">Signal</keyword>
<evidence type="ECO:0000313" key="2">
    <source>
        <dbReference type="EMBL" id="PDS22511.1"/>
    </source>
</evidence>
<dbReference type="Proteomes" id="UP000220828">
    <property type="component" value="Unassembled WGS sequence"/>
</dbReference>
<comment type="caution">
    <text evidence="2">The sequence shown here is derived from an EMBL/GenBank/DDBJ whole genome shotgun (WGS) entry which is preliminary data.</text>
</comment>
<feature type="chain" id="PRO_5013729493" description="Secretion system C-terminal sorting domain-containing protein" evidence="1">
    <location>
        <begin position="19"/>
        <end position="123"/>
    </location>
</feature>
<evidence type="ECO:0000313" key="3">
    <source>
        <dbReference type="Proteomes" id="UP000220828"/>
    </source>
</evidence>
<organism evidence="2 3">
    <name type="scientific">Flavobacterium branchiophilum</name>
    <dbReference type="NCBI Taxonomy" id="55197"/>
    <lineage>
        <taxon>Bacteria</taxon>
        <taxon>Pseudomonadati</taxon>
        <taxon>Bacteroidota</taxon>
        <taxon>Flavobacteriia</taxon>
        <taxon>Flavobacteriales</taxon>
        <taxon>Flavobacteriaceae</taxon>
        <taxon>Flavobacterium</taxon>
    </lineage>
</organism>